<keyword evidence="7" id="KW-0456">Lyase</keyword>
<dbReference type="Proteomes" id="UP000325081">
    <property type="component" value="Unassembled WGS sequence"/>
</dbReference>
<dbReference type="AlphaFoldDB" id="A0A5A7RET3"/>
<feature type="transmembrane region" description="Helical" evidence="4">
    <location>
        <begin position="9"/>
        <end position="28"/>
    </location>
</feature>
<evidence type="ECO:0000313" key="7">
    <source>
        <dbReference type="EMBL" id="GER55454.1"/>
    </source>
</evidence>
<feature type="compositionally biased region" description="Basic and acidic residues" evidence="3">
    <location>
        <begin position="204"/>
        <end position="215"/>
    </location>
</feature>
<evidence type="ECO:0000256" key="2">
    <source>
        <dbReference type="ARBA" id="ARBA00022576"/>
    </source>
</evidence>
<dbReference type="InterPro" id="IPR015424">
    <property type="entry name" value="PyrdxlP-dep_Trfase"/>
</dbReference>
<feature type="region of interest" description="Disordered" evidence="3">
    <location>
        <begin position="204"/>
        <end position="228"/>
    </location>
</feature>
<dbReference type="SUPFAM" id="SSF53383">
    <property type="entry name" value="PLP-dependent transferases"/>
    <property type="match status" value="1"/>
</dbReference>
<evidence type="ECO:0000256" key="3">
    <source>
        <dbReference type="SAM" id="MobiDB-lite"/>
    </source>
</evidence>
<evidence type="ECO:0000256" key="1">
    <source>
        <dbReference type="ARBA" id="ARBA00001933"/>
    </source>
</evidence>
<dbReference type="InterPro" id="IPR015421">
    <property type="entry name" value="PyrdxlP-dep_Trfase_major"/>
</dbReference>
<evidence type="ECO:0000259" key="6">
    <source>
        <dbReference type="Pfam" id="PF04864"/>
    </source>
</evidence>
<feature type="domain" description="Alliinase EGF-like" evidence="5">
    <location>
        <begin position="40"/>
        <end position="94"/>
    </location>
</feature>
<comment type="cofactor">
    <cofactor evidence="1">
        <name>pyridoxal 5'-phosphate</name>
        <dbReference type="ChEBI" id="CHEBI:597326"/>
    </cofactor>
</comment>
<evidence type="ECO:0000259" key="5">
    <source>
        <dbReference type="Pfam" id="PF04863"/>
    </source>
</evidence>
<dbReference type="Pfam" id="PF04863">
    <property type="entry name" value="EGF_alliinase"/>
    <property type="match status" value="1"/>
</dbReference>
<evidence type="ECO:0000256" key="4">
    <source>
        <dbReference type="SAM" id="Phobius"/>
    </source>
</evidence>
<dbReference type="GO" id="GO:0016846">
    <property type="term" value="F:carbon-sulfur lyase activity"/>
    <property type="evidence" value="ECO:0007669"/>
    <property type="project" value="InterPro"/>
</dbReference>
<dbReference type="OrthoDB" id="2020362at2759"/>
<protein>
    <submittedName>
        <fullName evidence="7">Alliin lyase</fullName>
    </submittedName>
</protein>
<keyword evidence="2" id="KW-0808">Transferase</keyword>
<proteinExistence type="predicted"/>
<keyword evidence="4" id="KW-0812">Transmembrane</keyword>
<keyword evidence="8" id="KW-1185">Reference proteome</keyword>
<keyword evidence="4" id="KW-0472">Membrane</keyword>
<name>A0A5A7RET3_STRAF</name>
<dbReference type="Gene3D" id="2.10.25.30">
    <property type="entry name" value="EGF-like, alliinase"/>
    <property type="match status" value="1"/>
</dbReference>
<dbReference type="Gene3D" id="3.40.640.10">
    <property type="entry name" value="Type I PLP-dependent aspartate aminotransferase-like (Major domain)"/>
    <property type="match status" value="1"/>
</dbReference>
<feature type="domain" description="Alliinase C-terminal" evidence="6">
    <location>
        <begin position="96"/>
        <end position="201"/>
    </location>
</feature>
<evidence type="ECO:0000313" key="8">
    <source>
        <dbReference type="Proteomes" id="UP000325081"/>
    </source>
</evidence>
<dbReference type="InterPro" id="IPR037029">
    <property type="entry name" value="Alliinase_N_sf"/>
</dbReference>
<dbReference type="InterPro" id="IPR006948">
    <property type="entry name" value="Alliinase_C"/>
</dbReference>
<comment type="caution">
    <text evidence="7">The sequence shown here is derived from an EMBL/GenBank/DDBJ whole genome shotgun (WGS) entry which is preliminary data.</text>
</comment>
<keyword evidence="4" id="KW-1133">Transmembrane helix</keyword>
<dbReference type="GO" id="GO:0008483">
    <property type="term" value="F:transaminase activity"/>
    <property type="evidence" value="ECO:0007669"/>
    <property type="project" value="UniProtKB-KW"/>
</dbReference>
<organism evidence="7 8">
    <name type="scientific">Striga asiatica</name>
    <name type="common">Asiatic witchweed</name>
    <name type="synonym">Buchnera asiatica</name>
    <dbReference type="NCBI Taxonomy" id="4170"/>
    <lineage>
        <taxon>Eukaryota</taxon>
        <taxon>Viridiplantae</taxon>
        <taxon>Streptophyta</taxon>
        <taxon>Embryophyta</taxon>
        <taxon>Tracheophyta</taxon>
        <taxon>Spermatophyta</taxon>
        <taxon>Magnoliopsida</taxon>
        <taxon>eudicotyledons</taxon>
        <taxon>Gunneridae</taxon>
        <taxon>Pentapetalae</taxon>
        <taxon>asterids</taxon>
        <taxon>lamiids</taxon>
        <taxon>Lamiales</taxon>
        <taxon>Orobanchaceae</taxon>
        <taxon>Buchnereae</taxon>
        <taxon>Striga</taxon>
    </lineage>
</organism>
<keyword evidence="2" id="KW-0032">Aminotransferase</keyword>
<dbReference type="InterPro" id="IPR006947">
    <property type="entry name" value="EGF_alliinase"/>
</dbReference>
<reference evidence="8" key="1">
    <citation type="journal article" date="2019" name="Curr. Biol.">
        <title>Genome Sequence of Striga asiatica Provides Insight into the Evolution of Plant Parasitism.</title>
        <authorList>
            <person name="Yoshida S."/>
            <person name="Kim S."/>
            <person name="Wafula E.K."/>
            <person name="Tanskanen J."/>
            <person name="Kim Y.M."/>
            <person name="Honaas L."/>
            <person name="Yang Z."/>
            <person name="Spallek T."/>
            <person name="Conn C.E."/>
            <person name="Ichihashi Y."/>
            <person name="Cheong K."/>
            <person name="Cui S."/>
            <person name="Der J.P."/>
            <person name="Gundlach H."/>
            <person name="Jiao Y."/>
            <person name="Hori C."/>
            <person name="Ishida J.K."/>
            <person name="Kasahara H."/>
            <person name="Kiba T."/>
            <person name="Kim M.S."/>
            <person name="Koo N."/>
            <person name="Laohavisit A."/>
            <person name="Lee Y.H."/>
            <person name="Lumba S."/>
            <person name="McCourt P."/>
            <person name="Mortimer J.C."/>
            <person name="Mutuku J.M."/>
            <person name="Nomura T."/>
            <person name="Sasaki-Sekimoto Y."/>
            <person name="Seto Y."/>
            <person name="Wang Y."/>
            <person name="Wakatake T."/>
            <person name="Sakakibara H."/>
            <person name="Demura T."/>
            <person name="Yamaguchi S."/>
            <person name="Yoneyama K."/>
            <person name="Manabe R.I."/>
            <person name="Nelson D.C."/>
            <person name="Schulman A.H."/>
            <person name="Timko M.P."/>
            <person name="dePamphilis C.W."/>
            <person name="Choi D."/>
            <person name="Shirasu K."/>
        </authorList>
    </citation>
    <scope>NUCLEOTIDE SEQUENCE [LARGE SCALE GENOMIC DNA]</scope>
    <source>
        <strain evidence="8">cv. UVA1</strain>
    </source>
</reference>
<sequence length="228" mass="24890">MMGASKKKVWCYSLCLLTSVLVNLLFFSTQHLGKQKQRLTWTQAAAEEAESVARISCSGHGRAYLDGLIIDRKPICECNACYGGPDCSVFSPDCPADADSGDPLFLEPFWGRHMATSAVVIAGWHRMSYTFSDTSPLWITQSRELENHIRRVHVAAANAITEGKYVIFGAGSTQLLGAAVYALSMNLSSPAAVVAASPSYPRKDYMRMNDSERNKNVSAPLDPSNQCS</sequence>
<accession>A0A5A7RET3</accession>
<dbReference type="Pfam" id="PF04864">
    <property type="entry name" value="Alliinase_C"/>
    <property type="match status" value="1"/>
</dbReference>
<gene>
    <name evidence="7" type="ORF">STAS_33116</name>
</gene>
<dbReference type="EMBL" id="BKCP01011848">
    <property type="protein sequence ID" value="GER55454.1"/>
    <property type="molecule type" value="Genomic_DNA"/>
</dbReference>